<evidence type="ECO:0000313" key="4">
    <source>
        <dbReference type="Proteomes" id="UP000094444"/>
    </source>
</evidence>
<feature type="region of interest" description="Disordered" evidence="1">
    <location>
        <begin position="488"/>
        <end position="563"/>
    </location>
</feature>
<feature type="region of interest" description="Disordered" evidence="1">
    <location>
        <begin position="217"/>
        <end position="319"/>
    </location>
</feature>
<evidence type="ECO:0000256" key="1">
    <source>
        <dbReference type="SAM" id="MobiDB-lite"/>
    </source>
</evidence>
<reference evidence="3" key="1">
    <citation type="submission" date="2017-09" db="EMBL/GenBank/DDBJ databases">
        <title>Polyketide synthases of a Diaporthe helianthi virulent isolate.</title>
        <authorList>
            <person name="Baroncelli R."/>
        </authorList>
    </citation>
    <scope>NUCLEOTIDE SEQUENCE [LARGE SCALE GENOMIC DNA]</scope>
    <source>
        <strain evidence="3">7/96</strain>
    </source>
</reference>
<sequence length="563" mass="60625">MPRRQVKSDPEEDNGQESPGLWAIQPIPGSYASQESNSTSVIHETEESNFSSQLPGLEGTALGNQSYLFSCPINTNIINTPSPFEDPFVSDRIFFTAAPTMNTMPRNLLPSSRHTHNQGPSGSVTGAGVTKSSSHQQGRTARGIATNQAVTQAALGMAGNPSQASNQGPFSTIDLTAMDYSIGSPSSMDLYGSTLNSGIDLNSFLSSSYNPFSSAGAGVQQNLQGQGARDMSPVPKFDPEFTSPSADFLSPSQYESFGEEERKTKPDPRPSRTGGTPTRAPRKQRASMALPNISSPATVDISSPGDSSFEATSGTRARDAPIYQAHVPPNRIAEAGPVTHPDPEWRPYGVNHWHVFLREPTMLKFLSSTEIKDIREHCYEMAAKGAGEGDGDGDDEPQPVAPGSQYTTIDAQAVWKHCDAYIRRRSQVRNNQAARRSRQRKDAETRYWKTLAIHYGAPDHEFDWNLVDDEGNIPDDVAVDSASAARVAAGAGGGGGGALQTRARTRGRARAQQQQQQATANRRSSAHSSTAARPDFDFNQPLDYGEDDDKTGAGKFDPFTGAL</sequence>
<feature type="compositionally biased region" description="Basic and acidic residues" evidence="1">
    <location>
        <begin position="259"/>
        <end position="270"/>
    </location>
</feature>
<protein>
    <recommendedName>
        <fullName evidence="2">BZIP domain-containing protein</fullName>
    </recommendedName>
</protein>
<comment type="caution">
    <text evidence="3">The sequence shown here is derived from an EMBL/GenBank/DDBJ whole genome shotgun (WGS) entry which is preliminary data.</text>
</comment>
<feature type="domain" description="BZIP" evidence="2">
    <location>
        <begin position="425"/>
        <end position="440"/>
    </location>
</feature>
<feature type="compositionally biased region" description="Polar residues" evidence="1">
    <location>
        <begin position="242"/>
        <end position="255"/>
    </location>
</feature>
<feature type="region of interest" description="Disordered" evidence="1">
    <location>
        <begin position="111"/>
        <end position="142"/>
    </location>
</feature>
<evidence type="ECO:0000313" key="3">
    <source>
        <dbReference type="EMBL" id="POS69419.1"/>
    </source>
</evidence>
<accession>A0A2P5HGP1</accession>
<dbReference type="Proteomes" id="UP000094444">
    <property type="component" value="Unassembled WGS sequence"/>
</dbReference>
<dbReference type="GO" id="GO:0003700">
    <property type="term" value="F:DNA-binding transcription factor activity"/>
    <property type="evidence" value="ECO:0007669"/>
    <property type="project" value="InterPro"/>
</dbReference>
<dbReference type="PROSITE" id="PS00036">
    <property type="entry name" value="BZIP_BASIC"/>
    <property type="match status" value="1"/>
</dbReference>
<organism evidence="3 4">
    <name type="scientific">Diaporthe helianthi</name>
    <dbReference type="NCBI Taxonomy" id="158607"/>
    <lineage>
        <taxon>Eukaryota</taxon>
        <taxon>Fungi</taxon>
        <taxon>Dikarya</taxon>
        <taxon>Ascomycota</taxon>
        <taxon>Pezizomycotina</taxon>
        <taxon>Sordariomycetes</taxon>
        <taxon>Sordariomycetidae</taxon>
        <taxon>Diaporthales</taxon>
        <taxon>Diaporthaceae</taxon>
        <taxon>Diaporthe</taxon>
    </lineage>
</organism>
<feature type="compositionally biased region" description="Polar residues" evidence="1">
    <location>
        <begin position="31"/>
        <end position="54"/>
    </location>
</feature>
<feature type="compositionally biased region" description="Polar residues" evidence="1">
    <location>
        <begin position="292"/>
        <end position="315"/>
    </location>
</feature>
<feature type="region of interest" description="Disordered" evidence="1">
    <location>
        <begin position="1"/>
        <end position="54"/>
    </location>
</feature>
<gene>
    <name evidence="3" type="ORF">DHEL01_v212186</name>
</gene>
<dbReference type="OrthoDB" id="5226478at2759"/>
<feature type="region of interest" description="Disordered" evidence="1">
    <location>
        <begin position="384"/>
        <end position="405"/>
    </location>
</feature>
<evidence type="ECO:0000259" key="2">
    <source>
        <dbReference type="PROSITE" id="PS00036"/>
    </source>
</evidence>
<dbReference type="AlphaFoldDB" id="A0A2P5HGP1"/>
<dbReference type="InParanoid" id="A0A2P5HGP1"/>
<dbReference type="EMBL" id="MAVT02002313">
    <property type="protein sequence ID" value="POS69419.1"/>
    <property type="molecule type" value="Genomic_DNA"/>
</dbReference>
<feature type="compositionally biased region" description="Low complexity" evidence="1">
    <location>
        <begin position="510"/>
        <end position="533"/>
    </location>
</feature>
<dbReference type="InterPro" id="IPR004827">
    <property type="entry name" value="bZIP"/>
</dbReference>
<dbReference type="CDD" id="cd14686">
    <property type="entry name" value="bZIP"/>
    <property type="match status" value="1"/>
</dbReference>
<proteinExistence type="predicted"/>
<name>A0A2P5HGP1_DIAHE</name>
<keyword evidence="4" id="KW-1185">Reference proteome</keyword>